<dbReference type="WBParaSite" id="OFLC_0000714501-mRNA-1">
    <property type="protein sequence ID" value="OFLC_0000714501-mRNA-1"/>
    <property type="gene ID" value="OFLC_0000714501"/>
</dbReference>
<dbReference type="Gene3D" id="3.40.50.12780">
    <property type="entry name" value="N-terminal domain of ligase-like"/>
    <property type="match status" value="1"/>
</dbReference>
<dbReference type="InterPro" id="IPR032387">
    <property type="entry name" value="ACAS_N"/>
</dbReference>
<evidence type="ECO:0000313" key="4">
    <source>
        <dbReference type="WBParaSite" id="OFLC_0000714501-mRNA-1"/>
    </source>
</evidence>
<dbReference type="InterPro" id="IPR042099">
    <property type="entry name" value="ANL_N_sf"/>
</dbReference>
<dbReference type="AlphaFoldDB" id="A0A183HI34"/>
<reference evidence="4" key="1">
    <citation type="submission" date="2016-06" db="UniProtKB">
        <authorList>
            <consortium name="WormBaseParasite"/>
        </authorList>
    </citation>
    <scope>IDENTIFICATION</scope>
</reference>
<proteinExistence type="predicted"/>
<keyword evidence="3" id="KW-1185">Reference proteome</keyword>
<dbReference type="STRING" id="387005.A0A183HI34"/>
<evidence type="ECO:0000313" key="2">
    <source>
        <dbReference type="EMBL" id="VDO49539.1"/>
    </source>
</evidence>
<protein>
    <submittedName>
        <fullName evidence="4">ACAS_N domain-containing protein</fullName>
    </submittedName>
</protein>
<name>A0A183HI34_9BILA</name>
<accession>A0A183HI34</accession>
<dbReference type="EMBL" id="UZAJ01007260">
    <property type="protein sequence ID" value="VDO49539.1"/>
    <property type="molecule type" value="Genomic_DNA"/>
</dbReference>
<dbReference type="Proteomes" id="UP000267606">
    <property type="component" value="Unassembled WGS sequence"/>
</dbReference>
<organism evidence="4">
    <name type="scientific">Onchocerca flexuosa</name>
    <dbReference type="NCBI Taxonomy" id="387005"/>
    <lineage>
        <taxon>Eukaryota</taxon>
        <taxon>Metazoa</taxon>
        <taxon>Ecdysozoa</taxon>
        <taxon>Nematoda</taxon>
        <taxon>Chromadorea</taxon>
        <taxon>Rhabditida</taxon>
        <taxon>Spirurina</taxon>
        <taxon>Spiruromorpha</taxon>
        <taxon>Filarioidea</taxon>
        <taxon>Onchocercidae</taxon>
        <taxon>Onchocerca</taxon>
    </lineage>
</organism>
<evidence type="ECO:0000313" key="3">
    <source>
        <dbReference type="Proteomes" id="UP000267606"/>
    </source>
</evidence>
<feature type="domain" description="Acetyl-coenzyme A synthetase N-terminal" evidence="1">
    <location>
        <begin position="60"/>
        <end position="91"/>
    </location>
</feature>
<dbReference type="Pfam" id="PF16177">
    <property type="entry name" value="ACAS_N"/>
    <property type="match status" value="1"/>
</dbReference>
<gene>
    <name evidence="2" type="ORF">OFLC_LOCUS7146</name>
</gene>
<sequence>MQTGLNEIFHISFIPNLITTTMSDARVKFAVSEAYDDDEEWFVPPAPILAGAHVRGIDSYREMYSNSINNTDEFWKTVAKELYFEKTSNKVSYFAFFLLPDISLSNLEICIDANYFVLISSGLFYEVVEKKGCYTTCFF</sequence>
<evidence type="ECO:0000259" key="1">
    <source>
        <dbReference type="Pfam" id="PF16177"/>
    </source>
</evidence>
<reference evidence="2 3" key="2">
    <citation type="submission" date="2018-11" db="EMBL/GenBank/DDBJ databases">
        <authorList>
            <consortium name="Pathogen Informatics"/>
        </authorList>
    </citation>
    <scope>NUCLEOTIDE SEQUENCE [LARGE SCALE GENOMIC DNA]</scope>
</reference>